<protein>
    <recommendedName>
        <fullName evidence="2">PH domain-containing protein</fullName>
    </recommendedName>
</protein>
<gene>
    <name evidence="3" type="ORF">BEMITA_LOCUS7874</name>
</gene>
<sequence length="676" mass="74604">MTSKSDNMEIVCEGWLTKSPPTKRIWRARWRKRWFVLRHSGELPGQYFLCYFTDRNCRKLKGQIDLDQCEQVDAGFQFENGKLKYQHMFDVKTPKRTYYLAADSEEEMNRWVDCVCQVCGLKAYSQEDTNNFYDFNETEDQSTSTASAADSTQTAEASPPVSPTSISGPYIPISECISGKPLSSPVGLNQFLLFQNGTGPLTPSPVPTPSPNPSLNPPSNLNNPSSHFSNKTYSKTITGITDDEYDSPRRLRPPGNLDLRNVSSEGTPPLQSPATDQESVFTDDESLTSNKPSVNWETFPRPSDSSIEGELPKTLSARKFTKPDAGAPPPPRPPKPLHLVLNSPSETNPSETNKSPSNSEPEECPLISDETYDFPRSHQMCAEEGQKEVENTSRHCYTNAAPGRVQGDVFRYDFALPVSHSQEDAPESPRSETSSLTSNTAVYSNLPSPAPGNVAVGQTIPTPPAVNRELKPGRKLSDNSTTSNEPSPLPPNVDRKLKPGTLKKTHESRDDTHVTHRTLVLASPPAGSMGKRKPRAAPSPTPPNLQHNGNSLKHQHKHQSSSEDGGGYRTSPEDDQTYIYSQDSLRFPLMSKSFTGSKRLDEIQYLDLDLDSTEASTMNPSTPPAVSAPLPRSPQGITTATVYKTVDFLKTEAFNRTRQKAEEDRKQGTLTTAEPS</sequence>
<dbReference type="SMART" id="SM00233">
    <property type="entry name" value="PH"/>
    <property type="match status" value="1"/>
</dbReference>
<feature type="domain" description="PH" evidence="2">
    <location>
        <begin position="9"/>
        <end position="120"/>
    </location>
</feature>
<feature type="compositionally biased region" description="Pro residues" evidence="1">
    <location>
        <begin position="326"/>
        <end position="336"/>
    </location>
</feature>
<dbReference type="KEGG" id="btab:109031489"/>
<dbReference type="EMBL" id="OU963865">
    <property type="protein sequence ID" value="CAH0388999.1"/>
    <property type="molecule type" value="Genomic_DNA"/>
</dbReference>
<dbReference type="OrthoDB" id="67516at2759"/>
<dbReference type="PROSITE" id="PS50003">
    <property type="entry name" value="PH_DOMAIN"/>
    <property type="match status" value="1"/>
</dbReference>
<accession>A0A9P0ACR3</accession>
<feature type="compositionally biased region" description="Low complexity" evidence="1">
    <location>
        <begin position="217"/>
        <end position="226"/>
    </location>
</feature>
<dbReference type="PANTHER" id="PTHR45960:SF2">
    <property type="entry name" value="PROTEIN DAUGHTER OF SEVENLESS"/>
    <property type="match status" value="1"/>
</dbReference>
<feature type="compositionally biased region" description="Basic and acidic residues" evidence="1">
    <location>
        <begin position="654"/>
        <end position="667"/>
    </location>
</feature>
<dbReference type="Proteomes" id="UP001152759">
    <property type="component" value="Chromosome 4"/>
</dbReference>
<dbReference type="AlphaFoldDB" id="A0A9P0ACR3"/>
<dbReference type="InterPro" id="IPR046355">
    <property type="entry name" value="Gab1-4-like"/>
</dbReference>
<feature type="compositionally biased region" description="Low complexity" evidence="1">
    <location>
        <begin position="141"/>
        <end position="158"/>
    </location>
</feature>
<dbReference type="PANTHER" id="PTHR45960">
    <property type="entry name" value="GRB2-ASSOCIATED-BINDING PROTEIN"/>
    <property type="match status" value="1"/>
</dbReference>
<feature type="region of interest" description="Disordered" evidence="1">
    <location>
        <begin position="134"/>
        <end position="166"/>
    </location>
</feature>
<dbReference type="InterPro" id="IPR011993">
    <property type="entry name" value="PH-like_dom_sf"/>
</dbReference>
<feature type="compositionally biased region" description="Basic and acidic residues" evidence="1">
    <location>
        <begin position="468"/>
        <end position="477"/>
    </location>
</feature>
<feature type="compositionally biased region" description="Polar residues" evidence="1">
    <location>
        <begin position="227"/>
        <end position="239"/>
    </location>
</feature>
<feature type="region of interest" description="Disordered" evidence="1">
    <location>
        <begin position="615"/>
        <end position="634"/>
    </location>
</feature>
<dbReference type="Pfam" id="PF00169">
    <property type="entry name" value="PH"/>
    <property type="match status" value="1"/>
</dbReference>
<feature type="compositionally biased region" description="Basic and acidic residues" evidence="1">
    <location>
        <begin position="421"/>
        <end position="430"/>
    </location>
</feature>
<feature type="compositionally biased region" description="Polar residues" evidence="1">
    <location>
        <begin position="342"/>
        <end position="359"/>
    </location>
</feature>
<feature type="region of interest" description="Disordered" evidence="1">
    <location>
        <begin position="199"/>
        <end position="404"/>
    </location>
</feature>
<proteinExistence type="predicted"/>
<feature type="compositionally biased region" description="Polar residues" evidence="1">
    <location>
        <begin position="287"/>
        <end position="296"/>
    </location>
</feature>
<evidence type="ECO:0000256" key="1">
    <source>
        <dbReference type="SAM" id="MobiDB-lite"/>
    </source>
</evidence>
<dbReference type="GO" id="GO:0007165">
    <property type="term" value="P:signal transduction"/>
    <property type="evidence" value="ECO:0007669"/>
    <property type="project" value="TreeGrafter"/>
</dbReference>
<dbReference type="CDD" id="cd13384">
    <property type="entry name" value="PH_Gab2_2"/>
    <property type="match status" value="1"/>
</dbReference>
<dbReference type="SUPFAM" id="SSF50729">
    <property type="entry name" value="PH domain-like"/>
    <property type="match status" value="1"/>
</dbReference>
<dbReference type="GO" id="GO:0005737">
    <property type="term" value="C:cytoplasm"/>
    <property type="evidence" value="ECO:0007669"/>
    <property type="project" value="TreeGrafter"/>
</dbReference>
<dbReference type="InterPro" id="IPR001849">
    <property type="entry name" value="PH_domain"/>
</dbReference>
<feature type="compositionally biased region" description="Basic and acidic residues" evidence="1">
    <location>
        <begin position="504"/>
        <end position="514"/>
    </location>
</feature>
<reference evidence="3" key="1">
    <citation type="submission" date="2021-12" db="EMBL/GenBank/DDBJ databases">
        <authorList>
            <person name="King R."/>
        </authorList>
    </citation>
    <scope>NUCLEOTIDE SEQUENCE</scope>
</reference>
<feature type="compositionally biased region" description="Polar residues" evidence="1">
    <location>
        <begin position="431"/>
        <end position="447"/>
    </location>
</feature>
<feature type="compositionally biased region" description="Pro residues" evidence="1">
    <location>
        <begin position="202"/>
        <end position="216"/>
    </location>
</feature>
<dbReference type="Gene3D" id="2.30.29.30">
    <property type="entry name" value="Pleckstrin-homology domain (PH domain)/Phosphotyrosine-binding domain (PTB)"/>
    <property type="match status" value="1"/>
</dbReference>
<feature type="region of interest" description="Disordered" evidence="1">
    <location>
        <begin position="419"/>
        <end position="575"/>
    </location>
</feature>
<organism evidence="3 4">
    <name type="scientific">Bemisia tabaci</name>
    <name type="common">Sweetpotato whitefly</name>
    <name type="synonym">Aleurodes tabaci</name>
    <dbReference type="NCBI Taxonomy" id="7038"/>
    <lineage>
        <taxon>Eukaryota</taxon>
        <taxon>Metazoa</taxon>
        <taxon>Ecdysozoa</taxon>
        <taxon>Arthropoda</taxon>
        <taxon>Hexapoda</taxon>
        <taxon>Insecta</taxon>
        <taxon>Pterygota</taxon>
        <taxon>Neoptera</taxon>
        <taxon>Paraneoptera</taxon>
        <taxon>Hemiptera</taxon>
        <taxon>Sternorrhyncha</taxon>
        <taxon>Aleyrodoidea</taxon>
        <taxon>Aleyrodidae</taxon>
        <taxon>Aleyrodinae</taxon>
        <taxon>Bemisia</taxon>
    </lineage>
</organism>
<evidence type="ECO:0000313" key="4">
    <source>
        <dbReference type="Proteomes" id="UP001152759"/>
    </source>
</evidence>
<name>A0A9P0ACR3_BEMTA</name>
<keyword evidence="4" id="KW-1185">Reference proteome</keyword>
<dbReference type="FunFam" id="2.30.29.30:FF:000286">
    <property type="entry name" value="PH-protein kinase domain containing protein"/>
    <property type="match status" value="1"/>
</dbReference>
<evidence type="ECO:0000313" key="3">
    <source>
        <dbReference type="EMBL" id="CAH0388999.1"/>
    </source>
</evidence>
<feature type="compositionally biased region" description="Basic and acidic residues" evidence="1">
    <location>
        <begin position="384"/>
        <end position="393"/>
    </location>
</feature>
<evidence type="ECO:0000259" key="2">
    <source>
        <dbReference type="PROSITE" id="PS50003"/>
    </source>
</evidence>
<dbReference type="GO" id="GO:0035591">
    <property type="term" value="F:signaling adaptor activity"/>
    <property type="evidence" value="ECO:0007669"/>
    <property type="project" value="TreeGrafter"/>
</dbReference>
<feature type="region of interest" description="Disordered" evidence="1">
    <location>
        <begin position="654"/>
        <end position="676"/>
    </location>
</feature>